<reference evidence="2" key="3">
    <citation type="submission" date="2015-04" db="UniProtKB">
        <authorList>
            <consortium name="EnsemblPlants"/>
        </authorList>
    </citation>
    <scope>IDENTIFICATION</scope>
    <source>
        <strain evidence="2">cv. Jemalong A17</strain>
    </source>
</reference>
<keyword evidence="3" id="KW-1185">Reference proteome</keyword>
<evidence type="ECO:0000313" key="3">
    <source>
        <dbReference type="Proteomes" id="UP000002051"/>
    </source>
</evidence>
<name>G7K478_MEDTR</name>
<reference evidence="1 3" key="2">
    <citation type="journal article" date="2014" name="BMC Genomics">
        <title>An improved genome release (version Mt4.0) for the model legume Medicago truncatula.</title>
        <authorList>
            <person name="Tang H."/>
            <person name="Krishnakumar V."/>
            <person name="Bidwell S."/>
            <person name="Rosen B."/>
            <person name="Chan A."/>
            <person name="Zhou S."/>
            <person name="Gentzbittel L."/>
            <person name="Childs K.L."/>
            <person name="Yandell M."/>
            <person name="Gundlach H."/>
            <person name="Mayer K.F."/>
            <person name="Schwartz D.C."/>
            <person name="Town C.D."/>
        </authorList>
    </citation>
    <scope>GENOME REANNOTATION</scope>
    <source>
        <strain evidence="2 3">cv. Jemalong A17</strain>
    </source>
</reference>
<protein>
    <submittedName>
        <fullName evidence="1 2">Uncharacterized protein</fullName>
    </submittedName>
</protein>
<proteinExistence type="predicted"/>
<sequence>MSSDIILIHSWFKPPLVTIKCNVDCASFNNNSITCAQQVGRCSQHFQLEMNNTKVHQTNENTRRNAKNTSVVNIVIKRMLIQQKETTT</sequence>
<organism evidence="1 3">
    <name type="scientific">Medicago truncatula</name>
    <name type="common">Barrel medic</name>
    <name type="synonym">Medicago tribuloides</name>
    <dbReference type="NCBI Taxonomy" id="3880"/>
    <lineage>
        <taxon>Eukaryota</taxon>
        <taxon>Viridiplantae</taxon>
        <taxon>Streptophyta</taxon>
        <taxon>Embryophyta</taxon>
        <taxon>Tracheophyta</taxon>
        <taxon>Spermatophyta</taxon>
        <taxon>Magnoliopsida</taxon>
        <taxon>eudicotyledons</taxon>
        <taxon>Gunneridae</taxon>
        <taxon>Pentapetalae</taxon>
        <taxon>rosids</taxon>
        <taxon>fabids</taxon>
        <taxon>Fabales</taxon>
        <taxon>Fabaceae</taxon>
        <taxon>Papilionoideae</taxon>
        <taxon>50 kb inversion clade</taxon>
        <taxon>NPAAA clade</taxon>
        <taxon>Hologalegina</taxon>
        <taxon>IRL clade</taxon>
        <taxon>Trifolieae</taxon>
        <taxon>Medicago</taxon>
    </lineage>
</organism>
<dbReference type="PaxDb" id="3880-AES96323"/>
<dbReference type="EnsemblPlants" id="AES96323">
    <property type="protein sequence ID" value="AES96323"/>
    <property type="gene ID" value="MTR_5g035740"/>
</dbReference>
<dbReference type="EMBL" id="CM001221">
    <property type="protein sequence ID" value="AES96323.1"/>
    <property type="molecule type" value="Genomic_DNA"/>
</dbReference>
<dbReference type="HOGENOM" id="CLU_2472476_0_0_1"/>
<accession>G7K478</accession>
<gene>
    <name evidence="1" type="ordered locus">MTR_5g035740</name>
</gene>
<evidence type="ECO:0000313" key="1">
    <source>
        <dbReference type="EMBL" id="AES96323.1"/>
    </source>
</evidence>
<dbReference type="Proteomes" id="UP000002051">
    <property type="component" value="Chromosome 5"/>
</dbReference>
<dbReference type="AlphaFoldDB" id="G7K478"/>
<reference evidence="1 3" key="1">
    <citation type="journal article" date="2011" name="Nature">
        <title>The Medicago genome provides insight into the evolution of rhizobial symbioses.</title>
        <authorList>
            <person name="Young N.D."/>
            <person name="Debelle F."/>
            <person name="Oldroyd G.E."/>
            <person name="Geurts R."/>
            <person name="Cannon S.B."/>
            <person name="Udvardi M.K."/>
            <person name="Benedito V.A."/>
            <person name="Mayer K.F."/>
            <person name="Gouzy J."/>
            <person name="Schoof H."/>
            <person name="Van de Peer Y."/>
            <person name="Proost S."/>
            <person name="Cook D.R."/>
            <person name="Meyers B.C."/>
            <person name="Spannagl M."/>
            <person name="Cheung F."/>
            <person name="De Mita S."/>
            <person name="Krishnakumar V."/>
            <person name="Gundlach H."/>
            <person name="Zhou S."/>
            <person name="Mudge J."/>
            <person name="Bharti A.K."/>
            <person name="Murray J.D."/>
            <person name="Naoumkina M.A."/>
            <person name="Rosen B."/>
            <person name="Silverstein K.A."/>
            <person name="Tang H."/>
            <person name="Rombauts S."/>
            <person name="Zhao P.X."/>
            <person name="Zhou P."/>
            <person name="Barbe V."/>
            <person name="Bardou P."/>
            <person name="Bechner M."/>
            <person name="Bellec A."/>
            <person name="Berger A."/>
            <person name="Berges H."/>
            <person name="Bidwell S."/>
            <person name="Bisseling T."/>
            <person name="Choisne N."/>
            <person name="Couloux A."/>
            <person name="Denny R."/>
            <person name="Deshpande S."/>
            <person name="Dai X."/>
            <person name="Doyle J.J."/>
            <person name="Dudez A.M."/>
            <person name="Farmer A.D."/>
            <person name="Fouteau S."/>
            <person name="Franken C."/>
            <person name="Gibelin C."/>
            <person name="Gish J."/>
            <person name="Goldstein S."/>
            <person name="Gonzalez A.J."/>
            <person name="Green P.J."/>
            <person name="Hallab A."/>
            <person name="Hartog M."/>
            <person name="Hua A."/>
            <person name="Humphray S.J."/>
            <person name="Jeong D.H."/>
            <person name="Jing Y."/>
            <person name="Jocker A."/>
            <person name="Kenton S.M."/>
            <person name="Kim D.J."/>
            <person name="Klee K."/>
            <person name="Lai H."/>
            <person name="Lang C."/>
            <person name="Lin S."/>
            <person name="Macmil S.L."/>
            <person name="Magdelenat G."/>
            <person name="Matthews L."/>
            <person name="McCorrison J."/>
            <person name="Monaghan E.L."/>
            <person name="Mun J.H."/>
            <person name="Najar F.Z."/>
            <person name="Nicholson C."/>
            <person name="Noirot C."/>
            <person name="O'Bleness M."/>
            <person name="Paule C.R."/>
            <person name="Poulain J."/>
            <person name="Prion F."/>
            <person name="Qin B."/>
            <person name="Qu C."/>
            <person name="Retzel E.F."/>
            <person name="Riddle C."/>
            <person name="Sallet E."/>
            <person name="Samain S."/>
            <person name="Samson N."/>
            <person name="Sanders I."/>
            <person name="Saurat O."/>
            <person name="Scarpelli C."/>
            <person name="Schiex T."/>
            <person name="Segurens B."/>
            <person name="Severin A.J."/>
            <person name="Sherrier D.J."/>
            <person name="Shi R."/>
            <person name="Sims S."/>
            <person name="Singer S.R."/>
            <person name="Sinharoy S."/>
            <person name="Sterck L."/>
            <person name="Viollet A."/>
            <person name="Wang B.B."/>
            <person name="Wang K."/>
            <person name="Wang M."/>
            <person name="Wang X."/>
            <person name="Warfsmann J."/>
            <person name="Weissenbach J."/>
            <person name="White D.D."/>
            <person name="White J.D."/>
            <person name="Wiley G.B."/>
            <person name="Wincker P."/>
            <person name="Xing Y."/>
            <person name="Yang L."/>
            <person name="Yao Z."/>
            <person name="Ying F."/>
            <person name="Zhai J."/>
            <person name="Zhou L."/>
            <person name="Zuber A."/>
            <person name="Denarie J."/>
            <person name="Dixon R.A."/>
            <person name="May G.D."/>
            <person name="Schwartz D.C."/>
            <person name="Rogers J."/>
            <person name="Quetier F."/>
            <person name="Town C.D."/>
            <person name="Roe B.A."/>
        </authorList>
    </citation>
    <scope>NUCLEOTIDE SEQUENCE [LARGE SCALE GENOMIC DNA]</scope>
    <source>
        <strain evidence="1">A17</strain>
        <strain evidence="2 3">cv. Jemalong A17</strain>
    </source>
</reference>
<evidence type="ECO:0000313" key="2">
    <source>
        <dbReference type="EnsemblPlants" id="AES96323"/>
    </source>
</evidence>